<feature type="transmembrane region" description="Helical" evidence="2">
    <location>
        <begin position="368"/>
        <end position="386"/>
    </location>
</feature>
<dbReference type="EMBL" id="MKGQ01000050">
    <property type="protein sequence ID" value="OKO99583.1"/>
    <property type="molecule type" value="Genomic_DNA"/>
</dbReference>
<dbReference type="InterPro" id="IPR012931">
    <property type="entry name" value="TraG_N_Proteobacteria"/>
</dbReference>
<evidence type="ECO:0000256" key="1">
    <source>
        <dbReference type="SAM" id="MobiDB-lite"/>
    </source>
</evidence>
<dbReference type="OrthoDB" id="5645662at2"/>
<evidence type="ECO:0000256" key="2">
    <source>
        <dbReference type="SAM" id="Phobius"/>
    </source>
</evidence>
<reference evidence="4 5" key="1">
    <citation type="submission" date="2016-09" db="EMBL/GenBank/DDBJ databases">
        <title>Xenorhabdus thuongxuanensis sp. nov. and Xenorhabdus eapokensis sp. nov., isolated from Steinernema species.</title>
        <authorList>
            <person name="Kaempfer P."/>
            <person name="Tobias N.J."/>
            <person name="Phan Ke L."/>
            <person name="Bode H.B."/>
            <person name="Glaeser S.P."/>
        </authorList>
    </citation>
    <scope>NUCLEOTIDE SEQUENCE [LARGE SCALE GENOMIC DNA]</scope>
    <source>
        <strain evidence="4 5">DL20</strain>
    </source>
</reference>
<feature type="transmembrane region" description="Helical" evidence="2">
    <location>
        <begin position="21"/>
        <end position="47"/>
    </location>
</feature>
<organism evidence="4 5">
    <name type="scientific">Xenorhabdus eapokensis</name>
    <dbReference type="NCBI Taxonomy" id="1873482"/>
    <lineage>
        <taxon>Bacteria</taxon>
        <taxon>Pseudomonadati</taxon>
        <taxon>Pseudomonadota</taxon>
        <taxon>Gammaproteobacteria</taxon>
        <taxon>Enterobacterales</taxon>
        <taxon>Morganellaceae</taxon>
        <taxon>Xenorhabdus</taxon>
    </lineage>
</organism>
<dbReference type="AlphaFoldDB" id="A0A1Q5TH72"/>
<accession>A0A1Q5TH72</accession>
<feature type="region of interest" description="Disordered" evidence="1">
    <location>
        <begin position="482"/>
        <end position="511"/>
    </location>
</feature>
<dbReference type="RefSeq" id="WP_074025129.1">
    <property type="nucleotide sequence ID" value="NZ_CAWNAG010000159.1"/>
</dbReference>
<sequence>MTTNSYLEYFLTLLGWIINNGLWNILLSTGLFVVPLLFKVVGIWLKVREEGEDEGNKGTLSIVRIENAIYGAFIVMVFCCVPLFNISLSTMQIDLSRSKYCGTWIAAKPEDSGFRGTISSLDDKTAKAPIWWMLIHKVSKGITQASVATIPCRPDLRQVRFEVQHSYIKNGSLVAALQDFTNDCYSLALYDWKSQDQGKELNESVLRDIEWLGSRTFLNGAYQTLQSRTPRESFPWVSQRDDGYSNTGIGGYPTCAQWWSDEKVGLRKLVMEQADPGMWLRAKSAMRLINEDLKEFQEAVIRRLVSPASLQVSQGDSVYMGYGGNADFFTITSTATRAGSMVGQVLGSLAIFPALDAMRQSLPMVQSLLLMAIYVMLPLILMFSAYDFKTAVTLTFVIFALNFLTFWWELARWLDSWMIEALYSSDTHSRWNVMGIQNTSDDIIINFVMGTMFLVLPAVWMGALSWAGVKVGGTLETGAMQRGTAESKQAGGKGGEAATKGGTSAINQLKK</sequence>
<keyword evidence="5" id="KW-1185">Reference proteome</keyword>
<dbReference type="Pfam" id="PF07916">
    <property type="entry name" value="TraG_N"/>
    <property type="match status" value="1"/>
</dbReference>
<protein>
    <submittedName>
        <fullName evidence="4">Conjugal transfer protein TraG</fullName>
    </submittedName>
</protein>
<feature type="transmembrane region" description="Helical" evidence="2">
    <location>
        <begin position="392"/>
        <end position="410"/>
    </location>
</feature>
<evidence type="ECO:0000313" key="4">
    <source>
        <dbReference type="EMBL" id="OKO99583.1"/>
    </source>
</evidence>
<gene>
    <name evidence="4" type="ORF">Xedl_03606</name>
</gene>
<comment type="caution">
    <text evidence="4">The sequence shown here is derived from an EMBL/GenBank/DDBJ whole genome shotgun (WGS) entry which is preliminary data.</text>
</comment>
<name>A0A1Q5TH72_9GAMM</name>
<feature type="compositionally biased region" description="Low complexity" evidence="1">
    <location>
        <begin position="486"/>
        <end position="505"/>
    </location>
</feature>
<feature type="transmembrane region" description="Helical" evidence="2">
    <location>
        <begin position="443"/>
        <end position="467"/>
    </location>
</feature>
<dbReference type="STRING" id="1873482.Xedl_03606"/>
<feature type="transmembrane region" description="Helical" evidence="2">
    <location>
        <begin position="67"/>
        <end position="88"/>
    </location>
</feature>
<evidence type="ECO:0000313" key="5">
    <source>
        <dbReference type="Proteomes" id="UP000186268"/>
    </source>
</evidence>
<evidence type="ECO:0000259" key="3">
    <source>
        <dbReference type="Pfam" id="PF07916"/>
    </source>
</evidence>
<keyword evidence="2" id="KW-1133">Transmembrane helix</keyword>
<feature type="domain" description="TraG N-terminal Proteobacteria" evidence="3">
    <location>
        <begin position="8"/>
        <end position="481"/>
    </location>
</feature>
<proteinExistence type="predicted"/>
<keyword evidence="2" id="KW-0472">Membrane</keyword>
<dbReference type="Proteomes" id="UP000186268">
    <property type="component" value="Unassembled WGS sequence"/>
</dbReference>
<keyword evidence="2" id="KW-0812">Transmembrane</keyword>